<sequence length="146" mass="15711">MTAWFALTQGRFRQAVDASQLGQAVAQGTSAPVQPFAQEAKALPRIARDDVQASEYATSVIGDNIAPDGTELSPMRISECRLTLAFVAGRQGDLEQAVDLGVEGLEDGRQSKVHLRMIASELDQELQRRFPGEVTLSGLSDAIRAV</sequence>
<dbReference type="AlphaFoldDB" id="A0A841E1E0"/>
<evidence type="ECO:0000313" key="2">
    <source>
        <dbReference type="Proteomes" id="UP000558997"/>
    </source>
</evidence>
<dbReference type="Proteomes" id="UP000558997">
    <property type="component" value="Unassembled WGS sequence"/>
</dbReference>
<evidence type="ECO:0000313" key="1">
    <source>
        <dbReference type="EMBL" id="MBB5982227.1"/>
    </source>
</evidence>
<gene>
    <name evidence="1" type="ORF">HDA44_005568</name>
</gene>
<name>A0A841E1E0_9ACTN</name>
<keyword evidence="2" id="KW-1185">Reference proteome</keyword>
<reference evidence="1 2" key="1">
    <citation type="submission" date="2020-08" db="EMBL/GenBank/DDBJ databases">
        <title>Sequencing the genomes of 1000 actinobacteria strains.</title>
        <authorList>
            <person name="Klenk H.-P."/>
        </authorList>
    </citation>
    <scope>NUCLEOTIDE SEQUENCE [LARGE SCALE GENOMIC DNA]</scope>
    <source>
        <strain evidence="1 2">DSM 17294</strain>
    </source>
</reference>
<dbReference type="RefSeq" id="WP_184839287.1">
    <property type="nucleotide sequence ID" value="NZ_BAAAVN010000008.1"/>
</dbReference>
<comment type="caution">
    <text evidence="1">The sequence shown here is derived from an EMBL/GenBank/DDBJ whole genome shotgun (WGS) entry which is preliminary data.</text>
</comment>
<accession>A0A841E1E0</accession>
<organism evidence="1 2">
    <name type="scientific">Kribbella solani</name>
    <dbReference type="NCBI Taxonomy" id="236067"/>
    <lineage>
        <taxon>Bacteria</taxon>
        <taxon>Bacillati</taxon>
        <taxon>Actinomycetota</taxon>
        <taxon>Actinomycetes</taxon>
        <taxon>Propionibacteriales</taxon>
        <taxon>Kribbellaceae</taxon>
        <taxon>Kribbella</taxon>
    </lineage>
</organism>
<protein>
    <submittedName>
        <fullName evidence="1">Uncharacterized protein</fullName>
    </submittedName>
</protein>
<dbReference type="EMBL" id="JACHNF010000001">
    <property type="protein sequence ID" value="MBB5982227.1"/>
    <property type="molecule type" value="Genomic_DNA"/>
</dbReference>
<proteinExistence type="predicted"/>